<proteinExistence type="predicted"/>
<evidence type="ECO:0000313" key="2">
    <source>
        <dbReference type="Proteomes" id="UP000655588"/>
    </source>
</evidence>
<gene>
    <name evidence="1" type="ORF">E2986_11516</name>
</gene>
<protein>
    <submittedName>
        <fullName evidence="1">Uncharacterized protein</fullName>
    </submittedName>
</protein>
<sequence>MITDSSLHKSDWKLLLLRTESEWKRYCFQLNPNFTGGLLGAGQTIYKRPTPKNWANVRTVQNGGPMRRLRKAERHKRNDVRLTAIFLGNGRLQPNPRRLVSLKDEIIGC</sequence>
<reference evidence="1" key="1">
    <citation type="submission" date="2019-11" db="EMBL/GenBank/DDBJ databases">
        <title>The nuclear and mitochondrial genomes of Frieseomelitta varia - a highly eusocial stingless bee (Meliponini) with a permanently sterile worker caste.</title>
        <authorList>
            <person name="Freitas F.C.P."/>
            <person name="Lourenco A.P."/>
            <person name="Nunes F.M.F."/>
            <person name="Paschoal A.R."/>
            <person name="Abreu F.C.P."/>
            <person name="Barbin F.O."/>
            <person name="Bataglia L."/>
            <person name="Cardoso-Junior C.A.M."/>
            <person name="Cervoni M.S."/>
            <person name="Silva S.R."/>
            <person name="Dalarmi F."/>
            <person name="Del Lama M.A."/>
            <person name="Depintor T.S."/>
            <person name="Ferreira K.M."/>
            <person name="Goria P.S."/>
            <person name="Jaskot M.C."/>
            <person name="Lago D.C."/>
            <person name="Luna-Lucena D."/>
            <person name="Moda L.M."/>
            <person name="Nascimento L."/>
            <person name="Pedrino M."/>
            <person name="Rabico F.O."/>
            <person name="Sanches F.C."/>
            <person name="Santos D.E."/>
            <person name="Santos C.G."/>
            <person name="Vieira J."/>
            <person name="Lopes T.F."/>
            <person name="Barchuk A.R."/>
            <person name="Hartfelder K."/>
            <person name="Simoes Z.L.P."/>
            <person name="Bitondi M.M.G."/>
            <person name="Pinheiro D.G."/>
        </authorList>
    </citation>
    <scope>NUCLEOTIDE SEQUENCE</scope>
    <source>
        <strain evidence="1">USP_RPSP 00005682</strain>
        <tissue evidence="1">Whole individual</tissue>
    </source>
</reference>
<dbReference type="AlphaFoldDB" id="A0A833W2J5"/>
<accession>A0A833W2J5</accession>
<keyword evidence="2" id="KW-1185">Reference proteome</keyword>
<evidence type="ECO:0000313" key="1">
    <source>
        <dbReference type="EMBL" id="KAF3430454.1"/>
    </source>
</evidence>
<comment type="caution">
    <text evidence="1">The sequence shown here is derived from an EMBL/GenBank/DDBJ whole genome shotgun (WGS) entry which is preliminary data.</text>
</comment>
<name>A0A833W2J5_9HYME</name>
<organism evidence="1 2">
    <name type="scientific">Frieseomelitta varia</name>
    <dbReference type="NCBI Taxonomy" id="561572"/>
    <lineage>
        <taxon>Eukaryota</taxon>
        <taxon>Metazoa</taxon>
        <taxon>Ecdysozoa</taxon>
        <taxon>Arthropoda</taxon>
        <taxon>Hexapoda</taxon>
        <taxon>Insecta</taxon>
        <taxon>Pterygota</taxon>
        <taxon>Neoptera</taxon>
        <taxon>Endopterygota</taxon>
        <taxon>Hymenoptera</taxon>
        <taxon>Apocrita</taxon>
        <taxon>Aculeata</taxon>
        <taxon>Apoidea</taxon>
        <taxon>Anthophila</taxon>
        <taxon>Apidae</taxon>
        <taxon>Frieseomelitta</taxon>
    </lineage>
</organism>
<dbReference type="Proteomes" id="UP000655588">
    <property type="component" value="Unassembled WGS sequence"/>
</dbReference>
<dbReference type="EMBL" id="WNWW01000053">
    <property type="protein sequence ID" value="KAF3430454.1"/>
    <property type="molecule type" value="Genomic_DNA"/>
</dbReference>